<evidence type="ECO:0000313" key="4">
    <source>
        <dbReference type="Proteomes" id="UP000189580"/>
    </source>
</evidence>
<dbReference type="EMBL" id="CP014501">
    <property type="protein sequence ID" value="ANB13432.1"/>
    <property type="molecule type" value="Genomic_DNA"/>
</dbReference>
<dbReference type="AlphaFoldDB" id="A0A167DY37"/>
<dbReference type="GeneID" id="30033557"/>
<evidence type="ECO:0000259" key="2">
    <source>
        <dbReference type="Pfam" id="PF08303"/>
    </source>
</evidence>
<dbReference type="SUPFAM" id="SSF52540">
    <property type="entry name" value="P-loop containing nucleoside triphosphate hydrolases"/>
    <property type="match status" value="1"/>
</dbReference>
<protein>
    <submittedName>
        <fullName evidence="3">tRNA ligase</fullName>
    </submittedName>
</protein>
<evidence type="ECO:0000313" key="3">
    <source>
        <dbReference type="EMBL" id="ANB13432.1"/>
    </source>
</evidence>
<dbReference type="InterPro" id="IPR027417">
    <property type="entry name" value="P-loop_NTPase"/>
</dbReference>
<accession>A0A167DY37</accession>
<dbReference type="PANTHER" id="PTHR32004:SF1">
    <property type="entry name" value="TRNA LIGASE"/>
    <property type="match status" value="1"/>
</dbReference>
<dbReference type="GO" id="GO:0005524">
    <property type="term" value="F:ATP binding"/>
    <property type="evidence" value="ECO:0007669"/>
    <property type="project" value="InterPro"/>
</dbReference>
<proteinExistence type="predicted"/>
<dbReference type="OrthoDB" id="276239at2759"/>
<dbReference type="GO" id="GO:0003972">
    <property type="term" value="F:RNA ligase (ATP) activity"/>
    <property type="evidence" value="ECO:0007669"/>
    <property type="project" value="InterPro"/>
</dbReference>
<reference evidence="3 4" key="1">
    <citation type="submission" date="2016-02" db="EMBL/GenBank/DDBJ databases">
        <title>Complete genome sequence and transcriptome regulation of the pentose utilising yeast Sugiyamaella lignohabitans.</title>
        <authorList>
            <person name="Bellasio M."/>
            <person name="Peymann A."/>
            <person name="Valli M."/>
            <person name="Sipitzky M."/>
            <person name="Graf A."/>
            <person name="Sauer M."/>
            <person name="Marx H."/>
            <person name="Mattanovich D."/>
        </authorList>
    </citation>
    <scope>NUCLEOTIDE SEQUENCE [LARGE SCALE GENOMIC DNA]</scope>
    <source>
        <strain evidence="3 4">CBS 10342</strain>
    </source>
</reference>
<dbReference type="InterPro" id="IPR015965">
    <property type="entry name" value="tRNA_lig_PDEase"/>
</dbReference>
<dbReference type="RefSeq" id="XP_018735909.1">
    <property type="nucleotide sequence ID" value="XM_018878625.1"/>
</dbReference>
<dbReference type="GO" id="GO:0005634">
    <property type="term" value="C:nucleus"/>
    <property type="evidence" value="ECO:0007669"/>
    <property type="project" value="TreeGrafter"/>
</dbReference>
<organism evidence="3 4">
    <name type="scientific">Sugiyamaella lignohabitans</name>
    <dbReference type="NCBI Taxonomy" id="796027"/>
    <lineage>
        <taxon>Eukaryota</taxon>
        <taxon>Fungi</taxon>
        <taxon>Dikarya</taxon>
        <taxon>Ascomycota</taxon>
        <taxon>Saccharomycotina</taxon>
        <taxon>Dipodascomycetes</taxon>
        <taxon>Dipodascales</taxon>
        <taxon>Trichomonascaceae</taxon>
        <taxon>Sugiyamaella</taxon>
    </lineage>
</organism>
<gene>
    <name evidence="3" type="primary">TRL1</name>
    <name evidence="3" type="ORF">AWJ20_1723</name>
</gene>
<dbReference type="KEGG" id="slb:AWJ20_1723"/>
<name>A0A167DY37_9ASCO</name>
<dbReference type="PANTHER" id="PTHR32004">
    <property type="entry name" value="TRNA LIGASE"/>
    <property type="match status" value="1"/>
</dbReference>
<feature type="domain" description="tRNA ligase kinase" evidence="2">
    <location>
        <begin position="42"/>
        <end position="210"/>
    </location>
</feature>
<dbReference type="GO" id="GO:0006388">
    <property type="term" value="P:tRNA splicing, via endonucleolytic cleavage and ligation"/>
    <property type="evidence" value="ECO:0007669"/>
    <property type="project" value="InterPro"/>
</dbReference>
<dbReference type="Gene3D" id="3.40.50.300">
    <property type="entry name" value="P-loop containing nucleotide triphosphate hydrolases"/>
    <property type="match status" value="1"/>
</dbReference>
<keyword evidence="3" id="KW-0436">Ligase</keyword>
<dbReference type="Pfam" id="PF08302">
    <property type="entry name" value="tRNA_lig_CPD"/>
    <property type="match status" value="1"/>
</dbReference>
<dbReference type="Proteomes" id="UP000189580">
    <property type="component" value="Chromosome a"/>
</dbReference>
<evidence type="ECO:0000259" key="1">
    <source>
        <dbReference type="Pfam" id="PF08302"/>
    </source>
</evidence>
<sequence length="277" mass="30946">MASSVDLLQLSDDFPIDPINPISFSSPTDELSPSLEIPKIYVVVPVATIGCGKTTIGKALNRLYGWPIIQNDDIPLDASDRKGLYIQTILRSLKSQYECSTRDGTSPLVVYAERNNHLPRERDQLIFDINSQLARYSASVKYICLLFDHSDVNRLNAITAPRVLGRGDNHKTVQKSVMGESAILDMMQGFQARFESRGLDGQFDSIINLFVRHPNSSRTNLDIVTRELSVKYPDLVPNRPTDLELDSAFEGTILEFEKAKQVLEQGYDNISNPAVSI</sequence>
<dbReference type="InterPro" id="IPR015966">
    <property type="entry name" value="tRNA_lig_kin_fungi"/>
</dbReference>
<keyword evidence="4" id="KW-1185">Reference proteome</keyword>
<dbReference type="Pfam" id="PF08303">
    <property type="entry name" value="tRNA_lig_kinase"/>
    <property type="match status" value="1"/>
</dbReference>
<feature type="domain" description="tRNA ligase phosphodiesterase" evidence="1">
    <location>
        <begin position="216"/>
        <end position="257"/>
    </location>
</feature>